<keyword evidence="3" id="KW-1003">Cell membrane</keyword>
<dbReference type="SUPFAM" id="SSF56519">
    <property type="entry name" value="Penicillin binding protein dimerisation domain"/>
    <property type="match status" value="1"/>
</dbReference>
<proteinExistence type="predicted"/>
<protein>
    <recommendedName>
        <fullName evidence="15">Penicillin-binding protein 2</fullName>
    </recommendedName>
</protein>
<keyword evidence="4 10" id="KW-0812">Transmembrane</keyword>
<dbReference type="AlphaFoldDB" id="A0A1F6Y326"/>
<dbReference type="InterPro" id="IPR001460">
    <property type="entry name" value="PCN-bd_Tpept"/>
</dbReference>
<dbReference type="GO" id="GO:0008658">
    <property type="term" value="F:penicillin binding"/>
    <property type="evidence" value="ECO:0007669"/>
    <property type="project" value="InterPro"/>
</dbReference>
<keyword evidence="6" id="KW-0573">Peptidoglycan synthesis</keyword>
<dbReference type="InterPro" id="IPR050515">
    <property type="entry name" value="Beta-lactam/transpept"/>
</dbReference>
<keyword evidence="7 10" id="KW-1133">Transmembrane helix</keyword>
<dbReference type="Pfam" id="PF03717">
    <property type="entry name" value="PBP_dimer"/>
    <property type="match status" value="1"/>
</dbReference>
<organism evidence="13 14">
    <name type="scientific">Candidatus Nomurabacteria bacterium RIFCSPLOWO2_12_FULL_44_11</name>
    <dbReference type="NCBI Taxonomy" id="1801796"/>
    <lineage>
        <taxon>Bacteria</taxon>
        <taxon>Candidatus Nomuraibacteriota</taxon>
    </lineage>
</organism>
<evidence type="ECO:0000256" key="6">
    <source>
        <dbReference type="ARBA" id="ARBA00022984"/>
    </source>
</evidence>
<evidence type="ECO:0000256" key="9">
    <source>
        <dbReference type="ARBA" id="ARBA00023316"/>
    </source>
</evidence>
<sequence length="562" mass="63068">MMVRLFKRKKKHDSLIEPDEIFLDSKNLQNFNRQQFEGRIEKPITKKTIFIMGSFFFAFILIFFIRLGYLQINQGERYYERSKNNTLQKVIIFADRGIIYDRNKIELAWNKKGTGEDFGIRTYKQSGFSHVLGYVNYPAKDKSGNYWQSEFEGLDGLEKQYGDILNGKNGSKITETDARGAIHSENIVNIPVRGVDLITTIDARVQTELFSLIKNAAENFSFSGGAGVIMNIYNGEIIASTSFPEYNSEILSLGKDEPAIKNYLADKRKIFLDRTISGLYTPGSIVKPFLALGALAENIIDPHKQILSTGSISIPNPYLLGEKTVFKDWRVNGWTDMREALAVSSDVYFYSIGGGYENQKGLGILNIEKYAKLFGLGVTTGVDLPDETNGTIPSPEWKIKKFNGDPWRIGDTYHTAIGQYGFQVTPIEMVRAAGAIANSGTLMTPHFALGDKVMEAKTTEVEMNKEYFQIVREGMRQAVTKGTASVLNVPYVEVAVKTGTAQIGAAKNRVNSWVIGFLHYENPKYAFTVMMESGPTTNSVNASSVMRQLLDWMALNTPEYFE</sequence>
<dbReference type="Pfam" id="PF00905">
    <property type="entry name" value="Transpeptidase"/>
    <property type="match status" value="1"/>
</dbReference>
<dbReference type="PANTHER" id="PTHR30627:SF2">
    <property type="entry name" value="PEPTIDOGLYCAN D,D-TRANSPEPTIDASE MRDA"/>
    <property type="match status" value="1"/>
</dbReference>
<comment type="subcellular location">
    <subcellularLocation>
        <location evidence="2">Cell membrane</location>
    </subcellularLocation>
    <subcellularLocation>
        <location evidence="1">Membrane</location>
        <topology evidence="1">Single-pass membrane protein</topology>
    </subcellularLocation>
</comment>
<feature type="transmembrane region" description="Helical" evidence="10">
    <location>
        <begin position="49"/>
        <end position="69"/>
    </location>
</feature>
<dbReference type="InterPro" id="IPR012338">
    <property type="entry name" value="Beta-lactam/transpept-like"/>
</dbReference>
<dbReference type="GO" id="GO:0008800">
    <property type="term" value="F:beta-lactamase activity"/>
    <property type="evidence" value="ECO:0007669"/>
    <property type="project" value="UniProtKB-EC"/>
</dbReference>
<evidence type="ECO:0000256" key="1">
    <source>
        <dbReference type="ARBA" id="ARBA00004167"/>
    </source>
</evidence>
<dbReference type="Gene3D" id="3.90.1310.10">
    <property type="entry name" value="Penicillin-binding protein 2a (Domain 2)"/>
    <property type="match status" value="1"/>
</dbReference>
<keyword evidence="8 10" id="KW-0472">Membrane</keyword>
<dbReference type="PANTHER" id="PTHR30627">
    <property type="entry name" value="PEPTIDOGLYCAN D,D-TRANSPEPTIDASE"/>
    <property type="match status" value="1"/>
</dbReference>
<feature type="domain" description="Penicillin-binding protein transpeptidase" evidence="11">
    <location>
        <begin position="225"/>
        <end position="550"/>
    </location>
</feature>
<gene>
    <name evidence="13" type="ORF">A3G53_03590</name>
</gene>
<comment type="caution">
    <text evidence="13">The sequence shown here is derived from an EMBL/GenBank/DDBJ whole genome shotgun (WGS) entry which is preliminary data.</text>
</comment>
<evidence type="ECO:0000256" key="4">
    <source>
        <dbReference type="ARBA" id="ARBA00022692"/>
    </source>
</evidence>
<evidence type="ECO:0000256" key="3">
    <source>
        <dbReference type="ARBA" id="ARBA00022475"/>
    </source>
</evidence>
<dbReference type="GO" id="GO:0005886">
    <property type="term" value="C:plasma membrane"/>
    <property type="evidence" value="ECO:0007669"/>
    <property type="project" value="TreeGrafter"/>
</dbReference>
<evidence type="ECO:0008006" key="15">
    <source>
        <dbReference type="Google" id="ProtNLM"/>
    </source>
</evidence>
<evidence type="ECO:0000313" key="13">
    <source>
        <dbReference type="EMBL" id="OGJ00791.1"/>
    </source>
</evidence>
<evidence type="ECO:0000256" key="7">
    <source>
        <dbReference type="ARBA" id="ARBA00022989"/>
    </source>
</evidence>
<name>A0A1F6Y326_9BACT</name>
<evidence type="ECO:0000259" key="12">
    <source>
        <dbReference type="Pfam" id="PF03717"/>
    </source>
</evidence>
<feature type="domain" description="Penicillin-binding protein dimerisation" evidence="12">
    <location>
        <begin position="120"/>
        <end position="185"/>
    </location>
</feature>
<accession>A0A1F6Y326</accession>
<keyword evidence="5" id="KW-0133">Cell shape</keyword>
<evidence type="ECO:0000256" key="5">
    <source>
        <dbReference type="ARBA" id="ARBA00022960"/>
    </source>
</evidence>
<dbReference type="InterPro" id="IPR036138">
    <property type="entry name" value="PBP_dimer_sf"/>
</dbReference>
<dbReference type="SUPFAM" id="SSF56601">
    <property type="entry name" value="beta-lactamase/transpeptidase-like"/>
    <property type="match status" value="1"/>
</dbReference>
<evidence type="ECO:0000256" key="2">
    <source>
        <dbReference type="ARBA" id="ARBA00004236"/>
    </source>
</evidence>
<dbReference type="InterPro" id="IPR005311">
    <property type="entry name" value="PBP_dimer"/>
</dbReference>
<dbReference type="GO" id="GO:0046677">
    <property type="term" value="P:response to antibiotic"/>
    <property type="evidence" value="ECO:0007669"/>
    <property type="project" value="UniProtKB-KW"/>
</dbReference>
<keyword evidence="9" id="KW-0961">Cell wall biogenesis/degradation</keyword>
<reference evidence="13 14" key="1">
    <citation type="journal article" date="2016" name="Nat. Commun.">
        <title>Thousands of microbial genomes shed light on interconnected biogeochemical processes in an aquifer system.</title>
        <authorList>
            <person name="Anantharaman K."/>
            <person name="Brown C.T."/>
            <person name="Hug L.A."/>
            <person name="Sharon I."/>
            <person name="Castelle C.J."/>
            <person name="Probst A.J."/>
            <person name="Thomas B.C."/>
            <person name="Singh A."/>
            <person name="Wilkins M.J."/>
            <person name="Karaoz U."/>
            <person name="Brodie E.L."/>
            <person name="Williams K.H."/>
            <person name="Hubbard S.S."/>
            <person name="Banfield J.F."/>
        </authorList>
    </citation>
    <scope>NUCLEOTIDE SEQUENCE [LARGE SCALE GENOMIC DNA]</scope>
</reference>
<evidence type="ECO:0000256" key="10">
    <source>
        <dbReference type="SAM" id="Phobius"/>
    </source>
</evidence>
<evidence type="ECO:0000313" key="14">
    <source>
        <dbReference type="Proteomes" id="UP000178645"/>
    </source>
</evidence>
<evidence type="ECO:0000259" key="11">
    <source>
        <dbReference type="Pfam" id="PF00905"/>
    </source>
</evidence>
<dbReference type="Gene3D" id="3.40.710.10">
    <property type="entry name" value="DD-peptidase/beta-lactamase superfamily"/>
    <property type="match status" value="1"/>
</dbReference>
<dbReference type="GO" id="GO:0071555">
    <property type="term" value="P:cell wall organization"/>
    <property type="evidence" value="ECO:0007669"/>
    <property type="project" value="TreeGrafter"/>
</dbReference>
<dbReference type="Proteomes" id="UP000178645">
    <property type="component" value="Unassembled WGS sequence"/>
</dbReference>
<evidence type="ECO:0000256" key="8">
    <source>
        <dbReference type="ARBA" id="ARBA00023136"/>
    </source>
</evidence>
<dbReference type="EMBL" id="MFVU01000035">
    <property type="protein sequence ID" value="OGJ00791.1"/>
    <property type="molecule type" value="Genomic_DNA"/>
</dbReference>